<feature type="domain" description="Cell envelope-related transcriptional attenuator" evidence="6">
    <location>
        <begin position="96"/>
        <end position="241"/>
    </location>
</feature>
<keyword evidence="4 5" id="KW-1133">Transmembrane helix</keyword>
<evidence type="ECO:0000259" key="6">
    <source>
        <dbReference type="Pfam" id="PF03816"/>
    </source>
</evidence>
<dbReference type="AlphaFoldDB" id="A0ABD4A744"/>
<dbReference type="InterPro" id="IPR050922">
    <property type="entry name" value="LytR/CpsA/Psr_CW_biosynth"/>
</dbReference>
<dbReference type="PANTHER" id="PTHR33392:SF3">
    <property type="entry name" value="POLYISOPRENYL-TEICHOIC ACID--PEPTIDOGLYCAN TEICHOIC ACID TRANSFERASE TAGT"/>
    <property type="match status" value="1"/>
</dbReference>
<dbReference type="PANTHER" id="PTHR33392">
    <property type="entry name" value="POLYISOPRENYL-TEICHOIC ACID--PEPTIDOGLYCAN TEICHOIC ACID TRANSFERASE TAGU"/>
    <property type="match status" value="1"/>
</dbReference>
<evidence type="ECO:0000256" key="1">
    <source>
        <dbReference type="ARBA" id="ARBA00006068"/>
    </source>
</evidence>
<name>A0ABD4A744_9BACI</name>
<dbReference type="Pfam" id="PF03816">
    <property type="entry name" value="LytR_cpsA_psr"/>
    <property type="match status" value="1"/>
</dbReference>
<organism evidence="7 8">
    <name type="scientific">Caldibacillus thermoamylovorans</name>
    <dbReference type="NCBI Taxonomy" id="35841"/>
    <lineage>
        <taxon>Bacteria</taxon>
        <taxon>Bacillati</taxon>
        <taxon>Bacillota</taxon>
        <taxon>Bacilli</taxon>
        <taxon>Bacillales</taxon>
        <taxon>Bacillaceae</taxon>
        <taxon>Caldibacillus</taxon>
    </lineage>
</organism>
<comment type="similarity">
    <text evidence="1">Belongs to the LytR/CpsA/Psr (LCP) family.</text>
</comment>
<sequence length="343" mass="38482">MDNKGNTRLYRKTKRKKRKRLVILLPFLIILVSILSYGGFLYWKAHSAISDSFEDVGRDKSDLREKIVDPTKDNISILIIGVDSSEARKERGNNLSDTLMLATLNKHENSVKLLSIPRDTYVYVPAIGEKTKINHAHSKGGAKATIETVENLLEVPIDYYVSVNFEAFIEIVDALGGITVDVPYEFAELDSKEKSLIFLKPGVQKLNGEEALALARTRKLDNDIERGKRQQEIIKAIIKKAVSVGSITKYDDVIEAVGNNMKTNMTFGEMRGLASYGLNDKNLAIESLTLKGSDYKPGKTYYYKLDEESLEETKQLLVNHLELDNSKTAINDDSNDNISSDQN</sequence>
<keyword evidence="5" id="KW-0472">Membrane</keyword>
<evidence type="ECO:0000313" key="8">
    <source>
        <dbReference type="Proteomes" id="UP000032076"/>
    </source>
</evidence>
<dbReference type="NCBIfam" id="TIGR00350">
    <property type="entry name" value="lytR_cpsA_psr"/>
    <property type="match status" value="1"/>
</dbReference>
<evidence type="ECO:0000256" key="3">
    <source>
        <dbReference type="ARBA" id="ARBA00022968"/>
    </source>
</evidence>
<evidence type="ECO:0000313" key="7">
    <source>
        <dbReference type="EMBL" id="KIO72741.1"/>
    </source>
</evidence>
<evidence type="ECO:0000256" key="2">
    <source>
        <dbReference type="ARBA" id="ARBA00022692"/>
    </source>
</evidence>
<gene>
    <name evidence="7" type="ORF">B4167_2763</name>
</gene>
<feature type="transmembrane region" description="Helical" evidence="5">
    <location>
        <begin position="21"/>
        <end position="43"/>
    </location>
</feature>
<dbReference type="InterPro" id="IPR004474">
    <property type="entry name" value="LytR_CpsA_psr"/>
</dbReference>
<dbReference type="Gene3D" id="3.40.630.190">
    <property type="entry name" value="LCP protein"/>
    <property type="match status" value="1"/>
</dbReference>
<accession>A0ABD4A744</accession>
<keyword evidence="3" id="KW-0735">Signal-anchor</keyword>
<dbReference type="EMBL" id="JXLU01000082">
    <property type="protein sequence ID" value="KIO72741.1"/>
    <property type="molecule type" value="Genomic_DNA"/>
</dbReference>
<dbReference type="RefSeq" id="WP_041902717.1">
    <property type="nucleotide sequence ID" value="NZ_JXLT01000078.1"/>
</dbReference>
<dbReference type="Proteomes" id="UP000032076">
    <property type="component" value="Unassembled WGS sequence"/>
</dbReference>
<comment type="caution">
    <text evidence="7">The sequence shown here is derived from an EMBL/GenBank/DDBJ whole genome shotgun (WGS) entry which is preliminary data.</text>
</comment>
<proteinExistence type="inferred from homology"/>
<evidence type="ECO:0000256" key="5">
    <source>
        <dbReference type="SAM" id="Phobius"/>
    </source>
</evidence>
<reference evidence="7 8" key="1">
    <citation type="submission" date="2015-01" db="EMBL/GenBank/DDBJ databases">
        <title>Draft Genome Sequences of Four Bacillus thermoamylovorans Strains, Isolated From Food Products.</title>
        <authorList>
            <person name="Krawcyk A.O."/>
            <person name="Berendsen E.M."/>
            <person name="Eijlander R.T."/>
            <person name="de Jong A."/>
            <person name="Wells-Bennik M."/>
            <person name="Kuipers O.P."/>
        </authorList>
    </citation>
    <scope>NUCLEOTIDE SEQUENCE [LARGE SCALE GENOMIC DNA]</scope>
    <source>
        <strain evidence="7 8">B4167</strain>
    </source>
</reference>
<evidence type="ECO:0000256" key="4">
    <source>
        <dbReference type="ARBA" id="ARBA00022989"/>
    </source>
</evidence>
<dbReference type="GO" id="GO:0071555">
    <property type="term" value="P:cell wall organization"/>
    <property type="evidence" value="ECO:0007669"/>
    <property type="project" value="UniProtKB-KW"/>
</dbReference>
<protein>
    <recommendedName>
        <fullName evidence="6">Cell envelope-related transcriptional attenuator domain-containing protein</fullName>
    </recommendedName>
</protein>
<keyword evidence="2 5" id="KW-0812">Transmembrane</keyword>